<sequence length="417" mass="45709">MHKALTQLPNSISVISITADDWTCRYSGLPSTLDSSSTARLRKLSELQQLEVPGFILQDAPGLLGGLSQLTSYDLGREWYREAAAAPCPPWSSLQQLQELRLGVETPRTLQDLPLILTLLKLNWLGTERLRSSTAPGVAQLTALQHFEVDVYDSQICPSIVRHMQQLRHLDLQDIVGEELPVLLSALQSMQQLQHLSLYSNIGHAPEDIAVQQYAALTASSELTHLDVSWDDHVMAGGAPQNMFAEGKQLPLLQNLYFGMDRGGGHCPQLFEQGDLARLAAACPALQQLWMLSRIEHHDEIASLALLTSVTQLHVACGDLPLRQLTAVLLQMSQLVDLQVSGLDAFGLAALTQLTGLRHLFVESQLHQPLLEAPGNVSLHSRASPPDVWSQLQELCLQDRLGAAAIAQLKAEQAARS</sequence>
<name>A0ABY8U8R8_TETOB</name>
<evidence type="ECO:0000313" key="5">
    <source>
        <dbReference type="Proteomes" id="UP001244341"/>
    </source>
</evidence>
<dbReference type="EMBL" id="CP126216">
    <property type="protein sequence ID" value="WIA17848.1"/>
    <property type="molecule type" value="Genomic_DNA"/>
</dbReference>
<protein>
    <submittedName>
        <fullName evidence="4">Uncharacterized protein</fullName>
    </submittedName>
</protein>
<evidence type="ECO:0000256" key="2">
    <source>
        <dbReference type="ARBA" id="ARBA00022614"/>
    </source>
</evidence>
<dbReference type="Proteomes" id="UP001244341">
    <property type="component" value="Chromosome 9b"/>
</dbReference>
<dbReference type="InterPro" id="IPR050216">
    <property type="entry name" value="LRR_domain-containing"/>
</dbReference>
<keyword evidence="5" id="KW-1185">Reference proteome</keyword>
<proteinExistence type="predicted"/>
<dbReference type="InterPro" id="IPR032675">
    <property type="entry name" value="LRR_dom_sf"/>
</dbReference>
<dbReference type="Gene3D" id="3.80.10.10">
    <property type="entry name" value="Ribonuclease Inhibitor"/>
    <property type="match status" value="1"/>
</dbReference>
<gene>
    <name evidence="4" type="ORF">OEZ85_009354</name>
</gene>
<evidence type="ECO:0000256" key="1">
    <source>
        <dbReference type="ARBA" id="ARBA00004430"/>
    </source>
</evidence>
<comment type="subcellular location">
    <subcellularLocation>
        <location evidence="1">Cytoplasm</location>
        <location evidence="1">Cytoskeleton</location>
        <location evidence="1">Cilium axoneme</location>
    </subcellularLocation>
</comment>
<evidence type="ECO:0000256" key="3">
    <source>
        <dbReference type="ARBA" id="ARBA00022737"/>
    </source>
</evidence>
<dbReference type="SUPFAM" id="SSF52058">
    <property type="entry name" value="L domain-like"/>
    <property type="match status" value="1"/>
</dbReference>
<keyword evidence="3" id="KW-0677">Repeat</keyword>
<reference evidence="4 5" key="1">
    <citation type="submission" date="2023-05" db="EMBL/GenBank/DDBJ databases">
        <title>A 100% complete, gapless, phased diploid assembly of the Scenedesmus obliquus UTEX 3031 genome.</title>
        <authorList>
            <person name="Biondi T.C."/>
            <person name="Hanschen E.R."/>
            <person name="Kwon T."/>
            <person name="Eng W."/>
            <person name="Kruse C.P.S."/>
            <person name="Koehler S.I."/>
            <person name="Kunde Y."/>
            <person name="Gleasner C.D."/>
            <person name="You Mak K.T."/>
            <person name="Polle J."/>
            <person name="Hovde B.T."/>
            <person name="Starkenburg S.R."/>
        </authorList>
    </citation>
    <scope>NUCLEOTIDE SEQUENCE [LARGE SCALE GENOMIC DNA]</scope>
    <source>
        <strain evidence="4 5">DOE0152z</strain>
    </source>
</reference>
<dbReference type="PANTHER" id="PTHR48051">
    <property type="match status" value="1"/>
</dbReference>
<keyword evidence="2" id="KW-0433">Leucine-rich repeat</keyword>
<accession>A0ABY8U8R8</accession>
<organism evidence="4 5">
    <name type="scientific">Tetradesmus obliquus</name>
    <name type="common">Green alga</name>
    <name type="synonym">Acutodesmus obliquus</name>
    <dbReference type="NCBI Taxonomy" id="3088"/>
    <lineage>
        <taxon>Eukaryota</taxon>
        <taxon>Viridiplantae</taxon>
        <taxon>Chlorophyta</taxon>
        <taxon>core chlorophytes</taxon>
        <taxon>Chlorophyceae</taxon>
        <taxon>CS clade</taxon>
        <taxon>Sphaeropleales</taxon>
        <taxon>Scenedesmaceae</taxon>
        <taxon>Tetradesmus</taxon>
    </lineage>
</organism>
<evidence type="ECO:0000313" key="4">
    <source>
        <dbReference type="EMBL" id="WIA17848.1"/>
    </source>
</evidence>
<dbReference type="PANTHER" id="PTHR48051:SF54">
    <property type="entry name" value="LEUCINE-RICH REPEAT-CONTAINING PROTEIN"/>
    <property type="match status" value="1"/>
</dbReference>